<keyword evidence="7" id="KW-0031">Aminopeptidase</keyword>
<evidence type="ECO:0000256" key="6">
    <source>
        <dbReference type="ARBA" id="ARBA00029605"/>
    </source>
</evidence>
<evidence type="ECO:0000256" key="7">
    <source>
        <dbReference type="PIRNR" id="PIRNR005539"/>
    </source>
</evidence>
<dbReference type="Pfam" id="PF00561">
    <property type="entry name" value="Abhydrolase_1"/>
    <property type="match status" value="1"/>
</dbReference>
<dbReference type="Gene3D" id="3.40.50.1820">
    <property type="entry name" value="alpha/beta hydrolase"/>
    <property type="match status" value="1"/>
</dbReference>
<comment type="catalytic activity">
    <reaction evidence="1 7">
        <text>Release of N-terminal proline from a peptide.</text>
        <dbReference type="EC" id="3.4.11.5"/>
    </reaction>
</comment>
<evidence type="ECO:0000256" key="2">
    <source>
        <dbReference type="ARBA" id="ARBA00010088"/>
    </source>
</evidence>
<dbReference type="Proteomes" id="UP000310506">
    <property type="component" value="Unassembled WGS sequence"/>
</dbReference>
<dbReference type="GO" id="GO:0006508">
    <property type="term" value="P:proteolysis"/>
    <property type="evidence" value="ECO:0007669"/>
    <property type="project" value="UniProtKB-KW"/>
</dbReference>
<dbReference type="AlphaFoldDB" id="A0A4S3B6G8"/>
<reference evidence="10 11" key="1">
    <citation type="submission" date="2019-01" db="EMBL/GenBank/DDBJ databases">
        <title>Vagococcus silagei sp. nov. isolated from brewer's grain.</title>
        <authorList>
            <person name="Guu J.-R."/>
        </authorList>
    </citation>
    <scope>NUCLEOTIDE SEQUENCE [LARGE SCALE GENOMIC DNA]</scope>
    <source>
        <strain evidence="10 11">2B-2</strain>
    </source>
</reference>
<dbReference type="PRINTS" id="PR00793">
    <property type="entry name" value="PROAMNOPTASE"/>
</dbReference>
<dbReference type="InterPro" id="IPR002410">
    <property type="entry name" value="Peptidase_S33"/>
</dbReference>
<evidence type="ECO:0000256" key="5">
    <source>
        <dbReference type="ARBA" id="ARBA00022801"/>
    </source>
</evidence>
<keyword evidence="11" id="KW-1185">Reference proteome</keyword>
<dbReference type="NCBIfam" id="NF045945">
    <property type="entry name" value="ProImpepLactob"/>
    <property type="match status" value="1"/>
</dbReference>
<dbReference type="InterPro" id="IPR050266">
    <property type="entry name" value="AB_hydrolase_sf"/>
</dbReference>
<sequence>MQILEGSMPYLGYETYYRVVGEKSTKKAPLILIHGGPGSTHNYFELLDELANEGRQIIMYDQLGCGRSSMPDRPDLWHAKTWIEELMALKKHLGIEDCHLLGQSWGGMLVIAYLCDYQPKNVKSAVFSSTLSSAKLWAEEQARLIRFLPEVHQEAIAKAEQTQNFKSTDYLEANAYFMQKYAGDRPTEASPEPLRRPKNSGVQAYQTAWGPNEYMPTGTLKDFNYTEKLATIEIPVLVTSGTEDLSTPFVSKTMVDHLSNVRWELFRQSRHMPYVDENQRYIKVLNQWLNQQD</sequence>
<evidence type="ECO:0000256" key="1">
    <source>
        <dbReference type="ARBA" id="ARBA00001585"/>
    </source>
</evidence>
<evidence type="ECO:0000256" key="4">
    <source>
        <dbReference type="ARBA" id="ARBA00021843"/>
    </source>
</evidence>
<evidence type="ECO:0000256" key="8">
    <source>
        <dbReference type="PIRSR" id="PIRSR005539-1"/>
    </source>
</evidence>
<feature type="active site" description="Nucleophile" evidence="8">
    <location>
        <position position="104"/>
    </location>
</feature>
<dbReference type="GO" id="GO:0004177">
    <property type="term" value="F:aminopeptidase activity"/>
    <property type="evidence" value="ECO:0007669"/>
    <property type="project" value="UniProtKB-KW"/>
</dbReference>
<evidence type="ECO:0000313" key="10">
    <source>
        <dbReference type="EMBL" id="THB61353.1"/>
    </source>
</evidence>
<dbReference type="RefSeq" id="WP_136136816.1">
    <property type="nucleotide sequence ID" value="NZ_SDGV01000014.1"/>
</dbReference>
<keyword evidence="5 7" id="KW-0378">Hydrolase</keyword>
<dbReference type="InterPro" id="IPR029058">
    <property type="entry name" value="AB_hydrolase_fold"/>
</dbReference>
<evidence type="ECO:0000256" key="3">
    <source>
        <dbReference type="ARBA" id="ARBA00012568"/>
    </source>
</evidence>
<feature type="active site" description="Proton donor" evidence="8">
    <location>
        <position position="271"/>
    </location>
</feature>
<dbReference type="SUPFAM" id="SSF53474">
    <property type="entry name" value="alpha/beta-Hydrolases"/>
    <property type="match status" value="1"/>
</dbReference>
<dbReference type="EC" id="3.4.11.5" evidence="3 7"/>
<gene>
    <name evidence="10" type="ORF">ESZ54_06280</name>
</gene>
<dbReference type="NCBIfam" id="TIGR01250">
    <property type="entry name" value="pro_imino_pep_2"/>
    <property type="match status" value="1"/>
</dbReference>
<comment type="similarity">
    <text evidence="2 7">Belongs to the peptidase S33 family.</text>
</comment>
<name>A0A4S3B6G8_9ENTE</name>
<feature type="domain" description="AB hydrolase-1" evidence="9">
    <location>
        <begin position="29"/>
        <end position="277"/>
    </location>
</feature>
<organism evidence="10 11">
    <name type="scientific">Vagococcus silagei</name>
    <dbReference type="NCBI Taxonomy" id="2508885"/>
    <lineage>
        <taxon>Bacteria</taxon>
        <taxon>Bacillati</taxon>
        <taxon>Bacillota</taxon>
        <taxon>Bacilli</taxon>
        <taxon>Lactobacillales</taxon>
        <taxon>Enterococcaceae</taxon>
        <taxon>Vagococcus</taxon>
    </lineage>
</organism>
<evidence type="ECO:0000259" key="9">
    <source>
        <dbReference type="Pfam" id="PF00561"/>
    </source>
</evidence>
<accession>A0A4S3B6G8</accession>
<protein>
    <recommendedName>
        <fullName evidence="4 7">Proline iminopeptidase</fullName>
        <shortName evidence="7">PIP</shortName>
        <ecNumber evidence="3 7">3.4.11.5</ecNumber>
    </recommendedName>
    <alternativeName>
        <fullName evidence="6 7">Prolyl aminopeptidase</fullName>
    </alternativeName>
</protein>
<dbReference type="EMBL" id="SDGV01000014">
    <property type="protein sequence ID" value="THB61353.1"/>
    <property type="molecule type" value="Genomic_DNA"/>
</dbReference>
<feature type="active site" evidence="8">
    <location>
        <position position="244"/>
    </location>
</feature>
<comment type="function">
    <text evidence="7">Releases the N-terminal proline from various substrates.</text>
</comment>
<keyword evidence="7" id="KW-0645">Protease</keyword>
<dbReference type="InterPro" id="IPR000073">
    <property type="entry name" value="AB_hydrolase_1"/>
</dbReference>
<proteinExistence type="inferred from homology"/>
<dbReference type="PANTHER" id="PTHR43798">
    <property type="entry name" value="MONOACYLGLYCEROL LIPASE"/>
    <property type="match status" value="1"/>
</dbReference>
<dbReference type="InterPro" id="IPR005945">
    <property type="entry name" value="Pro_imino_pep"/>
</dbReference>
<dbReference type="PANTHER" id="PTHR43798:SF31">
    <property type="entry name" value="AB HYDROLASE SUPERFAMILY PROTEIN YCLE"/>
    <property type="match status" value="1"/>
</dbReference>
<evidence type="ECO:0000313" key="11">
    <source>
        <dbReference type="Proteomes" id="UP000310506"/>
    </source>
</evidence>
<dbReference type="PIRSF" id="PIRSF005539">
    <property type="entry name" value="Pept_S33_TRI_F1"/>
    <property type="match status" value="1"/>
</dbReference>
<comment type="caution">
    <text evidence="10">The sequence shown here is derived from an EMBL/GenBank/DDBJ whole genome shotgun (WGS) entry which is preliminary data.</text>
</comment>
<dbReference type="OrthoDB" id="9796770at2"/>
<dbReference type="GO" id="GO:0016020">
    <property type="term" value="C:membrane"/>
    <property type="evidence" value="ECO:0007669"/>
    <property type="project" value="TreeGrafter"/>
</dbReference>